<comment type="subcellular location">
    <subcellularLocation>
        <location evidence="1">Membrane</location>
        <topology evidence="1">Multi-pass membrane protein</topology>
    </subcellularLocation>
</comment>
<dbReference type="Gene3D" id="1.20.1080.10">
    <property type="entry name" value="Glycerol uptake facilitator protein"/>
    <property type="match status" value="1"/>
</dbReference>
<dbReference type="KEGG" id="xal:XALC_0442"/>
<feature type="transmembrane region" description="Helical" evidence="8">
    <location>
        <begin position="87"/>
        <end position="109"/>
    </location>
</feature>
<dbReference type="PATRIC" id="fig|29447.3.peg.444"/>
<dbReference type="InterPro" id="IPR023271">
    <property type="entry name" value="Aquaporin-like"/>
</dbReference>
<comment type="similarity">
    <text evidence="2 7">Belongs to the MIP/aquaporin (TC 1.A.8) family.</text>
</comment>
<dbReference type="PRINTS" id="PR00783">
    <property type="entry name" value="MINTRINSICP"/>
</dbReference>
<sequence>MNRQLLGELISEAIAMLIIIAFGCSVACMYVLYDPSPYQHAYWGVCIAWGLGVTIAIYVTGSVSGTHANPAVTLALALFRGFPWRKVLPYCAAQVLGAFLGAGIVYLLFAPVIDHYNQVQQLTRAGGGAAGVFFTAPGLAITPLHALCDQVILTALLIFGIFAITERYNEAAPGANSGALIIGLLVATIGASMGYLEAWAINPARDLGPRLFAYFAGWDASAFPAAGYYWWIPIVGPLIGGVIGGAAYQTLIYPFLPARLREQEEDVAVRRS</sequence>
<dbReference type="PANTHER" id="PTHR43829:SF9">
    <property type="entry name" value="AQUAPORIN-9"/>
    <property type="match status" value="1"/>
</dbReference>
<dbReference type="CDD" id="cd00333">
    <property type="entry name" value="MIP"/>
    <property type="match status" value="1"/>
</dbReference>
<dbReference type="AlphaFoldDB" id="D2UB47"/>
<evidence type="ECO:0000256" key="6">
    <source>
        <dbReference type="ARBA" id="ARBA00023136"/>
    </source>
</evidence>
<dbReference type="PROSITE" id="PS51257">
    <property type="entry name" value="PROKAR_LIPOPROTEIN"/>
    <property type="match status" value="1"/>
</dbReference>
<dbReference type="EMBL" id="FP565176">
    <property type="protein sequence ID" value="CBA14976.1"/>
    <property type="molecule type" value="Genomic_DNA"/>
</dbReference>
<proteinExistence type="inferred from homology"/>
<feature type="transmembrane region" description="Helical" evidence="8">
    <location>
        <begin position="39"/>
        <end position="59"/>
    </location>
</feature>
<keyword evidence="5 8" id="KW-1133">Transmembrane helix</keyword>
<dbReference type="eggNOG" id="COG0580">
    <property type="taxonomic scope" value="Bacteria"/>
</dbReference>
<dbReference type="Pfam" id="PF00230">
    <property type="entry name" value="MIP"/>
    <property type="match status" value="1"/>
</dbReference>
<name>D2UB47_XANAP</name>
<accession>D2UB47</accession>
<keyword evidence="6 8" id="KW-0472">Membrane</keyword>
<feature type="transmembrane region" description="Helical" evidence="8">
    <location>
        <begin position="238"/>
        <end position="256"/>
    </location>
</feature>
<evidence type="ECO:0000256" key="7">
    <source>
        <dbReference type="RuleBase" id="RU000477"/>
    </source>
</evidence>
<keyword evidence="3 7" id="KW-0813">Transport</keyword>
<dbReference type="InterPro" id="IPR050363">
    <property type="entry name" value="MIP/Aquaporin"/>
</dbReference>
<dbReference type="NCBIfam" id="TIGR00861">
    <property type="entry name" value="MIP"/>
    <property type="match status" value="1"/>
</dbReference>
<dbReference type="InterPro" id="IPR022357">
    <property type="entry name" value="MIP_CS"/>
</dbReference>
<keyword evidence="10" id="KW-1185">Reference proteome</keyword>
<evidence type="ECO:0000256" key="5">
    <source>
        <dbReference type="ARBA" id="ARBA00022989"/>
    </source>
</evidence>
<dbReference type="PROSITE" id="PS00221">
    <property type="entry name" value="MIP"/>
    <property type="match status" value="1"/>
</dbReference>
<evidence type="ECO:0000256" key="2">
    <source>
        <dbReference type="ARBA" id="ARBA00006175"/>
    </source>
</evidence>
<reference evidence="9 10" key="1">
    <citation type="journal article" date="2009" name="BMC Genomics">
        <title>The complete genome sequence of Xanthomonas albilineans provides new insights into the reductive genome evolution of the xylem-limited Xanthomonadaceae.</title>
        <authorList>
            <person name="Pieretti I."/>
            <person name="Royer M."/>
            <person name="Barbe V."/>
            <person name="Carrere S."/>
            <person name="Koebnik R."/>
            <person name="Cociancich S."/>
            <person name="Couloux A."/>
            <person name="Darrasse A."/>
            <person name="Gouzy J."/>
            <person name="Jacques M.A."/>
            <person name="Lauber E."/>
            <person name="Manceau C."/>
            <person name="Mangenot S."/>
            <person name="Poussier S."/>
            <person name="Segurens B."/>
            <person name="Szurek B."/>
            <person name="Verdier V."/>
            <person name="Arlat M."/>
            <person name="Rott P."/>
        </authorList>
    </citation>
    <scope>NUCLEOTIDE SEQUENCE [LARGE SCALE GENOMIC DNA]</scope>
    <source>
        <strain evidence="10">GPE PC73 / CFBP 7063</strain>
    </source>
</reference>
<dbReference type="Proteomes" id="UP000001890">
    <property type="component" value="Chromosome"/>
</dbReference>
<evidence type="ECO:0000313" key="10">
    <source>
        <dbReference type="Proteomes" id="UP000001890"/>
    </source>
</evidence>
<dbReference type="GO" id="GO:0005886">
    <property type="term" value="C:plasma membrane"/>
    <property type="evidence" value="ECO:0007669"/>
    <property type="project" value="TreeGrafter"/>
</dbReference>
<gene>
    <name evidence="9" type="primary">glpF</name>
    <name evidence="9" type="ordered locus">XALc_0442</name>
</gene>
<feature type="transmembrane region" description="Helical" evidence="8">
    <location>
        <begin position="147"/>
        <end position="165"/>
    </location>
</feature>
<evidence type="ECO:0000256" key="8">
    <source>
        <dbReference type="SAM" id="Phobius"/>
    </source>
</evidence>
<evidence type="ECO:0000313" key="9">
    <source>
        <dbReference type="EMBL" id="CBA14976.1"/>
    </source>
</evidence>
<feature type="transmembrane region" description="Helical" evidence="8">
    <location>
        <begin position="177"/>
        <end position="199"/>
    </location>
</feature>
<protein>
    <submittedName>
        <fullName evidence="9">Probable glycerol uptake facilitator protein</fullName>
    </submittedName>
</protein>
<feature type="transmembrane region" description="Helical" evidence="8">
    <location>
        <begin position="121"/>
        <end position="140"/>
    </location>
</feature>
<evidence type="ECO:0000256" key="1">
    <source>
        <dbReference type="ARBA" id="ARBA00004141"/>
    </source>
</evidence>
<evidence type="ECO:0000256" key="4">
    <source>
        <dbReference type="ARBA" id="ARBA00022692"/>
    </source>
</evidence>
<organism evidence="9 10">
    <name type="scientific">Xanthomonas albilineans (strain GPE PC73 / CFBP 7063)</name>
    <dbReference type="NCBI Taxonomy" id="380358"/>
    <lineage>
        <taxon>Bacteria</taxon>
        <taxon>Pseudomonadati</taxon>
        <taxon>Pseudomonadota</taxon>
        <taxon>Gammaproteobacteria</taxon>
        <taxon>Lysobacterales</taxon>
        <taxon>Lysobacteraceae</taxon>
        <taxon>Xanthomonas</taxon>
    </lineage>
</organism>
<keyword evidence="4 7" id="KW-0812">Transmembrane</keyword>
<dbReference type="STRING" id="380358.XALC_0442"/>
<dbReference type="InterPro" id="IPR000425">
    <property type="entry name" value="MIP"/>
</dbReference>
<evidence type="ECO:0000256" key="3">
    <source>
        <dbReference type="ARBA" id="ARBA00022448"/>
    </source>
</evidence>
<dbReference type="GeneID" id="57875751"/>
<dbReference type="GO" id="GO:0015254">
    <property type="term" value="F:glycerol channel activity"/>
    <property type="evidence" value="ECO:0007669"/>
    <property type="project" value="TreeGrafter"/>
</dbReference>
<dbReference type="RefSeq" id="WP_012914993.1">
    <property type="nucleotide sequence ID" value="NC_013722.1"/>
</dbReference>
<dbReference type="SUPFAM" id="SSF81338">
    <property type="entry name" value="Aquaporin-like"/>
    <property type="match status" value="1"/>
</dbReference>
<dbReference type="PANTHER" id="PTHR43829">
    <property type="entry name" value="AQUAPORIN OR AQUAGLYCEROPORIN RELATED"/>
    <property type="match status" value="1"/>
</dbReference>
<feature type="transmembrane region" description="Helical" evidence="8">
    <location>
        <begin position="12"/>
        <end position="33"/>
    </location>
</feature>
<dbReference type="OrthoDB" id="9807293at2"/>